<feature type="transmembrane region" description="Helical" evidence="8">
    <location>
        <begin position="307"/>
        <end position="327"/>
    </location>
</feature>
<feature type="transmembrane region" description="Helical" evidence="8">
    <location>
        <begin position="205"/>
        <end position="231"/>
    </location>
</feature>
<keyword evidence="4 8" id="KW-1133">Transmembrane helix</keyword>
<feature type="transmembrane region" description="Helical" evidence="8">
    <location>
        <begin position="333"/>
        <end position="358"/>
    </location>
</feature>
<name>A0ABT9KFI0_9PAST</name>
<organism evidence="10 11">
    <name type="scientific">Bisgaard Taxon 45</name>
    <dbReference type="NCBI Taxonomy" id="304289"/>
    <lineage>
        <taxon>Bacteria</taxon>
        <taxon>Pseudomonadati</taxon>
        <taxon>Pseudomonadota</taxon>
        <taxon>Gammaproteobacteria</taxon>
        <taxon>Pasteurellales</taxon>
        <taxon>Pasteurellaceae</taxon>
    </lineage>
</organism>
<evidence type="ECO:0000256" key="2">
    <source>
        <dbReference type="ARBA" id="ARBA00022475"/>
    </source>
</evidence>
<feature type="transmembrane region" description="Helical" evidence="8">
    <location>
        <begin position="136"/>
        <end position="154"/>
    </location>
</feature>
<feature type="transmembrane region" description="Helical" evidence="8">
    <location>
        <begin position="652"/>
        <end position="673"/>
    </location>
</feature>
<dbReference type="PANTHER" id="PTHR42682">
    <property type="entry name" value="HYDROGENASE-4 COMPONENT F"/>
    <property type="match status" value="1"/>
</dbReference>
<comment type="subcellular location">
    <subcellularLocation>
        <location evidence="1">Cell membrane</location>
        <topology evidence="1">Multi-pass membrane protein</topology>
    </subcellularLocation>
    <subcellularLocation>
        <location evidence="7">Membrane</location>
        <topology evidence="7">Multi-pass membrane protein</topology>
    </subcellularLocation>
</comment>
<feature type="transmembrane region" description="Helical" evidence="8">
    <location>
        <begin position="111"/>
        <end position="130"/>
    </location>
</feature>
<dbReference type="PANTHER" id="PTHR42682:SF3">
    <property type="entry name" value="FORMATE HYDROGENLYASE SUBUNIT 3-RELATED"/>
    <property type="match status" value="1"/>
</dbReference>
<keyword evidence="3 7" id="KW-0812">Transmembrane</keyword>
<dbReference type="Pfam" id="PF00361">
    <property type="entry name" value="Proton_antipo_M"/>
    <property type="match status" value="1"/>
</dbReference>
<dbReference type="EMBL" id="JAQAHH010000006">
    <property type="protein sequence ID" value="MDP9500827.1"/>
    <property type="molecule type" value="Genomic_DNA"/>
</dbReference>
<feature type="transmembrane region" description="Helical" evidence="8">
    <location>
        <begin position="76"/>
        <end position="99"/>
    </location>
</feature>
<gene>
    <name evidence="10" type="primary">hyfB</name>
    <name evidence="10" type="ORF">O7M46_07625</name>
</gene>
<keyword evidence="5" id="KW-0560">Oxidoreductase</keyword>
<sequence>MSDSIILLLLSLATYTIGAFTSLIWRKQEKPSIYIAGMSSIIGGVLGLASSLAVLFNGGVESHTVSTPYAFANYVIYLDGLSAFMVFVISLLVIVSAIYSLDYVKEYIGKGAGSMGFFMNLFIASMIAVVTVDNAFWFLVFFELMSLASYFLVLTEQDKKAINAGLLYFFIAHAGSVFIMIAFFLCYRETGSLDFDTFRQANFSPITAFTVFVLAFLGFGAKAGMVPLHGWLPQAHPAAPSHASALMSGVMVKIGIFGIIKVGVDILHSTNLWFGVIVLSVGAISSVLGVLYAIAEHDIKRLLAYHTVENVGIIMMGVGVGMIGMAINQPTLAAIGFLGGLYHLLNHAVFKGLLFLGAGSIMYRLHTKDMDLMGGLGKLMPYTALCFLIGTMAISALPPFNGFVSEWFTYQSLFSLSHSEHAILHILGPIAIVMLALTGALAALCFVKVYGISFSGAPRSEKAAQATEVPKTMWFAMGILAGLCILLGIGASIIAPIILNVSASLAQTQSFVIAEKGMVLSGENATTLLSTPMLAIMLLACITLPFIYYACTKPSRLPDQNKGTPWACGYEYEREMSLSSGNFTRPLRVMFKPLYLLRQRLSVSELSQRVIAQSISLSSKVEPVWEENITMPTANKIPYLAEKIRWLQQGDFRVYCLYFVITLVVLLFSLTILK</sequence>
<evidence type="ECO:0000313" key="10">
    <source>
        <dbReference type="EMBL" id="MDP9500827.1"/>
    </source>
</evidence>
<evidence type="ECO:0000259" key="9">
    <source>
        <dbReference type="Pfam" id="PF00361"/>
    </source>
</evidence>
<dbReference type="InterPro" id="IPR003918">
    <property type="entry name" value="NADH_UbQ_OxRdtase"/>
</dbReference>
<keyword evidence="6 8" id="KW-0472">Membrane</keyword>
<dbReference type="Proteomes" id="UP001224083">
    <property type="component" value="Unassembled WGS sequence"/>
</dbReference>
<feature type="transmembrane region" description="Helical" evidence="8">
    <location>
        <begin position="379"/>
        <end position="402"/>
    </location>
</feature>
<reference evidence="10 11" key="1">
    <citation type="submission" date="2022-12" db="EMBL/GenBank/DDBJ databases">
        <title>Genome sequence of Pasteurellaceae Bisgaard Taxon 45.</title>
        <authorList>
            <person name="Foggin C."/>
            <person name="Rosen L.E."/>
            <person name="Henton M."/>
            <person name="Buys A."/>
            <person name="Floyd T."/>
            <person name="Turner A.D."/>
            <person name="Tarbin J."/>
            <person name="Lloyd A.S."/>
            <person name="Chaitezvi C."/>
            <person name="Ellis R.J."/>
            <person name="Roberts H.C."/>
            <person name="Dastjerdi A."/>
            <person name="Nunez A."/>
            <person name="Van Vliet A.H."/>
            <person name="Steinbach F."/>
        </authorList>
    </citation>
    <scope>NUCLEOTIDE SEQUENCE [LARGE SCALE GENOMIC DNA]</scope>
    <source>
        <strain evidence="10 11">VF20HR</strain>
    </source>
</reference>
<evidence type="ECO:0000256" key="8">
    <source>
        <dbReference type="SAM" id="Phobius"/>
    </source>
</evidence>
<feature type="transmembrane region" description="Helical" evidence="8">
    <location>
        <begin position="272"/>
        <end position="295"/>
    </location>
</feature>
<feature type="transmembrane region" description="Helical" evidence="8">
    <location>
        <begin position="166"/>
        <end position="185"/>
    </location>
</feature>
<feature type="transmembrane region" description="Helical" evidence="8">
    <location>
        <begin position="528"/>
        <end position="551"/>
    </location>
</feature>
<accession>A0ABT9KFI0</accession>
<proteinExistence type="predicted"/>
<evidence type="ECO:0000256" key="5">
    <source>
        <dbReference type="ARBA" id="ARBA00023002"/>
    </source>
</evidence>
<dbReference type="InterPro" id="IPR001750">
    <property type="entry name" value="ND/Mrp_TM"/>
</dbReference>
<protein>
    <submittedName>
        <fullName evidence="10">Hydrogenase 4 subunit B</fullName>
    </submittedName>
</protein>
<evidence type="ECO:0000256" key="6">
    <source>
        <dbReference type="ARBA" id="ARBA00023136"/>
    </source>
</evidence>
<evidence type="ECO:0000256" key="1">
    <source>
        <dbReference type="ARBA" id="ARBA00004651"/>
    </source>
</evidence>
<feature type="domain" description="NADH:quinone oxidoreductase/Mrp antiporter transmembrane" evidence="9">
    <location>
        <begin position="136"/>
        <end position="421"/>
    </location>
</feature>
<evidence type="ECO:0000256" key="4">
    <source>
        <dbReference type="ARBA" id="ARBA00022989"/>
    </source>
</evidence>
<evidence type="ECO:0000256" key="3">
    <source>
        <dbReference type="ARBA" id="ARBA00022692"/>
    </source>
</evidence>
<dbReference type="InterPro" id="IPR052175">
    <property type="entry name" value="ComplexI-like_HydComp"/>
</dbReference>
<evidence type="ECO:0000256" key="7">
    <source>
        <dbReference type="RuleBase" id="RU000320"/>
    </source>
</evidence>
<feature type="transmembrane region" description="Helical" evidence="8">
    <location>
        <begin position="32"/>
        <end position="56"/>
    </location>
</feature>
<feature type="transmembrane region" description="Helical" evidence="8">
    <location>
        <begin position="243"/>
        <end position="260"/>
    </location>
</feature>
<keyword evidence="2" id="KW-1003">Cell membrane</keyword>
<keyword evidence="11" id="KW-1185">Reference proteome</keyword>
<evidence type="ECO:0000313" key="11">
    <source>
        <dbReference type="Proteomes" id="UP001224083"/>
    </source>
</evidence>
<dbReference type="NCBIfam" id="NF005086">
    <property type="entry name" value="PRK06521.1"/>
    <property type="match status" value="1"/>
</dbReference>
<feature type="transmembrane region" description="Helical" evidence="8">
    <location>
        <begin position="422"/>
        <end position="451"/>
    </location>
</feature>
<feature type="transmembrane region" description="Helical" evidence="8">
    <location>
        <begin position="6"/>
        <end position="25"/>
    </location>
</feature>
<comment type="caution">
    <text evidence="10">The sequence shown here is derived from an EMBL/GenBank/DDBJ whole genome shotgun (WGS) entry which is preliminary data.</text>
</comment>
<feature type="transmembrane region" description="Helical" evidence="8">
    <location>
        <begin position="472"/>
        <end position="499"/>
    </location>
</feature>
<dbReference type="PRINTS" id="PR01437">
    <property type="entry name" value="NUOXDRDTASE4"/>
</dbReference>